<proteinExistence type="predicted"/>
<name>A0A380TZM4_9PAST</name>
<gene>
    <name evidence="1" type="ORF">NCTC10801_02007</name>
</gene>
<evidence type="ECO:0000313" key="2">
    <source>
        <dbReference type="Proteomes" id="UP000254649"/>
    </source>
</evidence>
<dbReference type="Pfam" id="PF07278">
    <property type="entry name" value="DUF1441"/>
    <property type="match status" value="1"/>
</dbReference>
<protein>
    <submittedName>
        <fullName evidence="1">Protein of uncharacterized function (DUF1441)</fullName>
    </submittedName>
</protein>
<organism evidence="1 2">
    <name type="scientific">[Actinobacillus] rossii</name>
    <dbReference type="NCBI Taxonomy" id="123820"/>
    <lineage>
        <taxon>Bacteria</taxon>
        <taxon>Pseudomonadati</taxon>
        <taxon>Pseudomonadota</taxon>
        <taxon>Gammaproteobacteria</taxon>
        <taxon>Pasteurellales</taxon>
        <taxon>Pasteurellaceae</taxon>
    </lineage>
</organism>
<reference evidence="1 2" key="1">
    <citation type="submission" date="2018-06" db="EMBL/GenBank/DDBJ databases">
        <authorList>
            <consortium name="Pathogen Informatics"/>
            <person name="Doyle S."/>
        </authorList>
    </citation>
    <scope>NUCLEOTIDE SEQUENCE [LARGE SCALE GENOMIC DNA]</scope>
    <source>
        <strain evidence="1 2">NCTC10801</strain>
    </source>
</reference>
<keyword evidence="2" id="KW-1185">Reference proteome</keyword>
<sequence>MEKLFSISQIANITGKDRRTISAKLAAITPAKESTNLKQYSIEQLLNLAFNDAYLEGGEGFSPAEELAYWTAKLKELEYKKRINEVCEASDVARQFSLLAKGILQPFETLPDEGEADGMPLNWVMWLQRKIDKNRDVAAEVLSQDEENEDVRKGE</sequence>
<dbReference type="EMBL" id="UFRQ01000003">
    <property type="protein sequence ID" value="SUT93675.1"/>
    <property type="molecule type" value="Genomic_DNA"/>
</dbReference>
<evidence type="ECO:0000313" key="1">
    <source>
        <dbReference type="EMBL" id="SUT93675.1"/>
    </source>
</evidence>
<dbReference type="Proteomes" id="UP000254649">
    <property type="component" value="Unassembled WGS sequence"/>
</dbReference>
<dbReference type="OrthoDB" id="6119938at2"/>
<accession>A0A380TZM4</accession>
<dbReference type="InterPro" id="IPR009901">
    <property type="entry name" value="Phage_VT1-Sakai_H0025"/>
</dbReference>
<dbReference type="AlphaFoldDB" id="A0A380TZM4"/>